<protein>
    <recommendedName>
        <fullName evidence="11">Methyl-accepting chemotaxis sensor/transducer protein</fullName>
    </recommendedName>
</protein>
<organism evidence="10">
    <name type="scientific">hydrothermal vent metagenome</name>
    <dbReference type="NCBI Taxonomy" id="652676"/>
    <lineage>
        <taxon>unclassified sequences</taxon>
        <taxon>metagenomes</taxon>
        <taxon>ecological metagenomes</taxon>
    </lineage>
</organism>
<feature type="compositionally biased region" description="Polar residues" evidence="5">
    <location>
        <begin position="728"/>
        <end position="742"/>
    </location>
</feature>
<keyword evidence="2" id="KW-1003">Cell membrane</keyword>
<evidence type="ECO:0000259" key="8">
    <source>
        <dbReference type="PROSITE" id="PS50192"/>
    </source>
</evidence>
<evidence type="ECO:0000259" key="9">
    <source>
        <dbReference type="PROSITE" id="PS50885"/>
    </source>
</evidence>
<dbReference type="PROSITE" id="PS50111">
    <property type="entry name" value="CHEMOTAXIS_TRANSDUC_2"/>
    <property type="match status" value="1"/>
</dbReference>
<dbReference type="EMBL" id="UOEA01000090">
    <property type="protein sequence ID" value="VAV85595.1"/>
    <property type="molecule type" value="Genomic_DNA"/>
</dbReference>
<keyword evidence="2" id="KW-0997">Cell inner membrane</keyword>
<dbReference type="CDD" id="cd06225">
    <property type="entry name" value="HAMP"/>
    <property type="match status" value="1"/>
</dbReference>
<accession>A0A3B0RPU8</accession>
<evidence type="ECO:0000256" key="3">
    <source>
        <dbReference type="ARBA" id="ARBA00023224"/>
    </source>
</evidence>
<keyword evidence="3" id="KW-0807">Transducer</keyword>
<keyword evidence="6" id="KW-0472">Membrane</keyword>
<dbReference type="CDD" id="cd11386">
    <property type="entry name" value="MCP_signal"/>
    <property type="match status" value="1"/>
</dbReference>
<keyword evidence="6" id="KW-1133">Transmembrane helix</keyword>
<comment type="similarity">
    <text evidence="4">Belongs to the methyl-accepting chemotaxis (MCP) protein family.</text>
</comment>
<evidence type="ECO:0000256" key="1">
    <source>
        <dbReference type="ARBA" id="ARBA00004429"/>
    </source>
</evidence>
<evidence type="ECO:0008006" key="11">
    <source>
        <dbReference type="Google" id="ProtNLM"/>
    </source>
</evidence>
<gene>
    <name evidence="10" type="ORF">MNBD_DELTA01-374</name>
</gene>
<dbReference type="SMART" id="SM00304">
    <property type="entry name" value="HAMP"/>
    <property type="match status" value="2"/>
</dbReference>
<reference evidence="10" key="1">
    <citation type="submission" date="2018-06" db="EMBL/GenBank/DDBJ databases">
        <authorList>
            <person name="Zhirakovskaya E."/>
        </authorList>
    </citation>
    <scope>NUCLEOTIDE SEQUENCE</scope>
</reference>
<feature type="transmembrane region" description="Helical" evidence="6">
    <location>
        <begin position="362"/>
        <end position="381"/>
    </location>
</feature>
<feature type="domain" description="HAMP" evidence="9">
    <location>
        <begin position="383"/>
        <end position="436"/>
    </location>
</feature>
<dbReference type="InterPro" id="IPR003660">
    <property type="entry name" value="HAMP_dom"/>
</dbReference>
<dbReference type="PANTHER" id="PTHR32089">
    <property type="entry name" value="METHYL-ACCEPTING CHEMOTAXIS PROTEIN MCPB"/>
    <property type="match status" value="1"/>
</dbReference>
<feature type="domain" description="T-SNARE coiled-coil homology" evidence="8">
    <location>
        <begin position="628"/>
        <end position="690"/>
    </location>
</feature>
<feature type="domain" description="Methyl-accepting transducer" evidence="7">
    <location>
        <begin position="441"/>
        <end position="677"/>
    </location>
</feature>
<evidence type="ECO:0000256" key="2">
    <source>
        <dbReference type="ARBA" id="ARBA00022519"/>
    </source>
</evidence>
<dbReference type="Pfam" id="PF11845">
    <property type="entry name" value="Tll0287-like"/>
    <property type="match status" value="1"/>
</dbReference>
<name>A0A3B0RPU8_9ZZZZ</name>
<dbReference type="GO" id="GO:0005886">
    <property type="term" value="C:plasma membrane"/>
    <property type="evidence" value="ECO:0007669"/>
    <property type="project" value="UniProtKB-SubCell"/>
</dbReference>
<dbReference type="PROSITE" id="PS50885">
    <property type="entry name" value="HAMP"/>
    <property type="match status" value="1"/>
</dbReference>
<sequence length="765" mass="80990">MSIKLKLIVVVAAFVSLVVIAVGVTAFTINSLKKDSTVINLAGRQRMLAQKYTKELFADMVPAQVNASAVKAAQIATIQIKEDRAKYTKGVIVKLKKELPGFKPARDWSTLKGGVPLPATFVQEVSEKINKSGIYRYDLLSRWNLNQAKGLSSKFENEAFNSLLSNKKEPFYRFMDYKGKSVLRYATPDIAGGAACVNCHNAHPSSAKRDFKLGDVMGMLVVTIPVPAEVALIGSGNDMGAGVGGGGDMRAYDLTGQVFERTLAALISGGNAPAGFATTEIIKIGASGNDAIIAQLKEVDALWKKMKGYESVIEASDINTPAYLTALDNLLKVNVDLVSNINKTVVMYEADSRQGISNMMKLLGFFVLLAFVVAAIALFLIMRSIVRPVTEVARLASVMAAGDLSSADLEIKTTDEVGSLACALNTMKGNLNEMIGNIRKSSDNMVSATSGLSSTSSQIVHGAETQSAQTSQVATAMEEMSATVIEVAKNSQGASEASDDTQQIAVAGGDVVRRAVDGMMAVAETVRQSASTVEALGKSSDEIGAIISVINDIADQTNLLALNAAIEAARAGEQGRGFAVVADEVRKLAEKTTKATKEIADMIKTIQNDTKGAMSSMHEGTKQVEEGVQLASEAGESLQQIVSSVDRVTDMVRQIATAAEQQSATTEEISTSVTSIADIAEENSDGIRHISSAADELNKVAEDLNGFVSTFILAKGGRAITGAGAVNPQETGSGDPASTSDNVVSFKEKAFVQVELDEEKDMYGR</sequence>
<dbReference type="FunFam" id="1.10.287.950:FF:000001">
    <property type="entry name" value="Methyl-accepting chemotaxis sensory transducer"/>
    <property type="match status" value="1"/>
</dbReference>
<comment type="subcellular location">
    <subcellularLocation>
        <location evidence="1">Cell inner membrane</location>
        <topology evidence="1">Multi-pass membrane protein</topology>
    </subcellularLocation>
</comment>
<evidence type="ECO:0000259" key="7">
    <source>
        <dbReference type="PROSITE" id="PS50111"/>
    </source>
</evidence>
<keyword evidence="6" id="KW-0812">Transmembrane</keyword>
<evidence type="ECO:0000256" key="6">
    <source>
        <dbReference type="SAM" id="Phobius"/>
    </source>
</evidence>
<dbReference type="Pfam" id="PF00672">
    <property type="entry name" value="HAMP"/>
    <property type="match status" value="1"/>
</dbReference>
<feature type="region of interest" description="Disordered" evidence="5">
    <location>
        <begin position="723"/>
        <end position="742"/>
    </location>
</feature>
<evidence type="ECO:0000256" key="4">
    <source>
        <dbReference type="ARBA" id="ARBA00029447"/>
    </source>
</evidence>
<dbReference type="InterPro" id="IPR021796">
    <property type="entry name" value="Tll0287-like_dom"/>
</dbReference>
<dbReference type="InterPro" id="IPR000727">
    <property type="entry name" value="T_SNARE_dom"/>
</dbReference>
<dbReference type="Gene3D" id="1.10.287.950">
    <property type="entry name" value="Methyl-accepting chemotaxis protein"/>
    <property type="match status" value="1"/>
</dbReference>
<evidence type="ECO:0000256" key="5">
    <source>
        <dbReference type="SAM" id="MobiDB-lite"/>
    </source>
</evidence>
<dbReference type="SUPFAM" id="SSF58104">
    <property type="entry name" value="Methyl-accepting chemotaxis protein (MCP) signaling domain"/>
    <property type="match status" value="1"/>
</dbReference>
<dbReference type="Pfam" id="PF00015">
    <property type="entry name" value="MCPsignal"/>
    <property type="match status" value="1"/>
</dbReference>
<proteinExistence type="inferred from homology"/>
<dbReference type="InterPro" id="IPR004089">
    <property type="entry name" value="MCPsignal_dom"/>
</dbReference>
<dbReference type="AlphaFoldDB" id="A0A3B0RPU8"/>
<dbReference type="PROSITE" id="PS50192">
    <property type="entry name" value="T_SNARE"/>
    <property type="match status" value="1"/>
</dbReference>
<dbReference type="SMART" id="SM00283">
    <property type="entry name" value="MA"/>
    <property type="match status" value="1"/>
</dbReference>
<dbReference type="PANTHER" id="PTHR32089:SF112">
    <property type="entry name" value="LYSOZYME-LIKE PROTEIN-RELATED"/>
    <property type="match status" value="1"/>
</dbReference>
<dbReference type="GO" id="GO:0007165">
    <property type="term" value="P:signal transduction"/>
    <property type="evidence" value="ECO:0007669"/>
    <property type="project" value="UniProtKB-KW"/>
</dbReference>
<evidence type="ECO:0000313" key="10">
    <source>
        <dbReference type="EMBL" id="VAV85595.1"/>
    </source>
</evidence>